<dbReference type="VEuPathDB" id="FungiDB:I302_08854"/>
<sequence length="329" mass="36560">MSDSSFTRVFQTIPILEGKSTFVIWDQRLRLSLRIVNCVDFIAEDATYPTSASAANTWKSKDQQIAALILSTTSPTILAAHIHILDNPPLPADVSPTPDLYIPRALAIYTALKTTYGTSNAQYTFALARKFIDNKFYELNDDQTNHPTTINGWVNEVLAQHRELKTLKYDIDSLCVNVLLNGLPARFSSYVDAVFERAETPSIESVCDAILRIDAGQQERIDLSNSNIAASGMMSRFDNDPQFRDDFYAFVASRSNGNRSKGSARNACFECGSPKHFARDCPRKNNNDNKDSQQTRSDSTSTNQGDAHLARATLGYNLGEESDDEAANY</sequence>
<dbReference type="GO" id="GO:0003676">
    <property type="term" value="F:nucleic acid binding"/>
    <property type="evidence" value="ECO:0007669"/>
    <property type="project" value="InterPro"/>
</dbReference>
<dbReference type="EMBL" id="KV700382">
    <property type="protein sequence ID" value="OCF21183.1"/>
    <property type="molecule type" value="Genomic_DNA"/>
</dbReference>
<dbReference type="SUPFAM" id="SSF57756">
    <property type="entry name" value="Retrovirus zinc finger-like domains"/>
    <property type="match status" value="1"/>
</dbReference>
<keyword evidence="2" id="KW-0862">Zinc</keyword>
<evidence type="ECO:0000256" key="1">
    <source>
        <dbReference type="ARBA" id="ARBA00022664"/>
    </source>
</evidence>
<keyword evidence="1" id="KW-0507">mRNA processing</keyword>
<feature type="compositionally biased region" description="Basic and acidic residues" evidence="3">
    <location>
        <begin position="279"/>
        <end position="293"/>
    </location>
</feature>
<dbReference type="PROSITE" id="PS50158">
    <property type="entry name" value="ZF_CCHC"/>
    <property type="match status" value="1"/>
</dbReference>
<dbReference type="Gene3D" id="4.10.60.10">
    <property type="entry name" value="Zinc finger, CCHC-type"/>
    <property type="match status" value="1"/>
</dbReference>
<dbReference type="GO" id="GO:0008270">
    <property type="term" value="F:zinc ion binding"/>
    <property type="evidence" value="ECO:0007669"/>
    <property type="project" value="UniProtKB-KW"/>
</dbReference>
<dbReference type="OrthoDB" id="2584995at2759"/>
<keyword evidence="2" id="KW-0479">Metal-binding</keyword>
<name>A0A1B9FQX0_9TREE</name>
<accession>A0A1B9FQX0</accession>
<evidence type="ECO:0000259" key="4">
    <source>
        <dbReference type="PROSITE" id="PS50158"/>
    </source>
</evidence>
<feature type="domain" description="CCHC-type" evidence="4">
    <location>
        <begin position="268"/>
        <end position="283"/>
    </location>
</feature>
<evidence type="ECO:0000256" key="2">
    <source>
        <dbReference type="PROSITE-ProRule" id="PRU00047"/>
    </source>
</evidence>
<dbReference type="InterPro" id="IPR036875">
    <property type="entry name" value="Znf_CCHC_sf"/>
</dbReference>
<organism evidence="5">
    <name type="scientific">Kwoniella bestiolae CBS 10118</name>
    <dbReference type="NCBI Taxonomy" id="1296100"/>
    <lineage>
        <taxon>Eukaryota</taxon>
        <taxon>Fungi</taxon>
        <taxon>Dikarya</taxon>
        <taxon>Basidiomycota</taxon>
        <taxon>Agaricomycotina</taxon>
        <taxon>Tremellomycetes</taxon>
        <taxon>Tremellales</taxon>
        <taxon>Cryptococcaceae</taxon>
        <taxon>Kwoniella</taxon>
    </lineage>
</organism>
<dbReference type="STRING" id="1296100.A0A1B9FQX0"/>
<dbReference type="AlphaFoldDB" id="A0A1B9FQX0"/>
<evidence type="ECO:0000256" key="3">
    <source>
        <dbReference type="SAM" id="MobiDB-lite"/>
    </source>
</evidence>
<dbReference type="InterPro" id="IPR001878">
    <property type="entry name" value="Znf_CCHC"/>
</dbReference>
<dbReference type="GO" id="GO:0006397">
    <property type="term" value="P:mRNA processing"/>
    <property type="evidence" value="ECO:0007669"/>
    <property type="project" value="UniProtKB-KW"/>
</dbReference>
<dbReference type="SMART" id="SM00343">
    <property type="entry name" value="ZnF_C2HC"/>
    <property type="match status" value="1"/>
</dbReference>
<protein>
    <recommendedName>
        <fullName evidence="4">CCHC-type domain-containing protein</fullName>
    </recommendedName>
</protein>
<proteinExistence type="predicted"/>
<feature type="region of interest" description="Disordered" evidence="3">
    <location>
        <begin position="279"/>
        <end position="308"/>
    </location>
</feature>
<evidence type="ECO:0000313" key="5">
    <source>
        <dbReference type="EMBL" id="OCF21183.1"/>
    </source>
</evidence>
<gene>
    <name evidence="5" type="ORF">I302_08854</name>
</gene>
<reference evidence="5" key="2">
    <citation type="submission" date="2016-07" db="EMBL/GenBank/DDBJ databases">
        <title>Evolution of pathogenesis and genome organization in the Tremellales.</title>
        <authorList>
            <person name="Cuomo C."/>
            <person name="Litvintseva A."/>
            <person name="Heitman J."/>
            <person name="Chen Y."/>
            <person name="Sun S."/>
            <person name="Springer D."/>
            <person name="Dromer F."/>
            <person name="Young S."/>
            <person name="Zeng Q."/>
            <person name="Chapman S."/>
            <person name="Gujja S."/>
            <person name="Saif S."/>
            <person name="Birren B."/>
        </authorList>
    </citation>
    <scope>NUCLEOTIDE SEQUENCE</scope>
    <source>
        <strain evidence="5">CBS 10118</strain>
    </source>
</reference>
<dbReference type="Pfam" id="PF00098">
    <property type="entry name" value="zf-CCHC"/>
    <property type="match status" value="1"/>
</dbReference>
<reference evidence="5" key="1">
    <citation type="submission" date="2013-07" db="EMBL/GenBank/DDBJ databases">
        <title>The Genome Sequence of Cryptococcus bestiolae CBS10118.</title>
        <authorList>
            <consortium name="The Broad Institute Genome Sequencing Platform"/>
            <person name="Cuomo C."/>
            <person name="Litvintseva A."/>
            <person name="Chen Y."/>
            <person name="Heitman J."/>
            <person name="Sun S."/>
            <person name="Springer D."/>
            <person name="Dromer F."/>
            <person name="Young S.K."/>
            <person name="Zeng Q."/>
            <person name="Gargeya S."/>
            <person name="Fitzgerald M."/>
            <person name="Abouelleil A."/>
            <person name="Alvarado L."/>
            <person name="Berlin A.M."/>
            <person name="Chapman S.B."/>
            <person name="Dewar J."/>
            <person name="Goldberg J."/>
            <person name="Griggs A."/>
            <person name="Gujja S."/>
            <person name="Hansen M."/>
            <person name="Howarth C."/>
            <person name="Imamovic A."/>
            <person name="Larimer J."/>
            <person name="McCowan C."/>
            <person name="Murphy C."/>
            <person name="Pearson M."/>
            <person name="Priest M."/>
            <person name="Roberts A."/>
            <person name="Saif S."/>
            <person name="Shea T."/>
            <person name="Sykes S."/>
            <person name="Wortman J."/>
            <person name="Nusbaum C."/>
            <person name="Birren B."/>
        </authorList>
    </citation>
    <scope>NUCLEOTIDE SEQUENCE [LARGE SCALE GENOMIC DNA]</scope>
    <source>
        <strain evidence="5">CBS 10118</strain>
    </source>
</reference>
<keyword evidence="2" id="KW-0863">Zinc-finger</keyword>